<protein>
    <submittedName>
        <fullName evidence="2">7031_t:CDS:1</fullName>
    </submittedName>
</protein>
<name>A0A9N9JLW2_9GLOM</name>
<evidence type="ECO:0000313" key="3">
    <source>
        <dbReference type="Proteomes" id="UP000789396"/>
    </source>
</evidence>
<comment type="caution">
    <text evidence="2">The sequence shown here is derived from an EMBL/GenBank/DDBJ whole genome shotgun (WGS) entry which is preliminary data.</text>
</comment>
<dbReference type="AlphaFoldDB" id="A0A9N9JLW2"/>
<proteinExistence type="predicted"/>
<organism evidence="2 3">
    <name type="scientific">Racocetra fulgida</name>
    <dbReference type="NCBI Taxonomy" id="60492"/>
    <lineage>
        <taxon>Eukaryota</taxon>
        <taxon>Fungi</taxon>
        <taxon>Fungi incertae sedis</taxon>
        <taxon>Mucoromycota</taxon>
        <taxon>Glomeromycotina</taxon>
        <taxon>Glomeromycetes</taxon>
        <taxon>Diversisporales</taxon>
        <taxon>Gigasporaceae</taxon>
        <taxon>Racocetra</taxon>
    </lineage>
</organism>
<keyword evidence="3" id="KW-1185">Reference proteome</keyword>
<gene>
    <name evidence="2" type="ORF">RFULGI_LOCUS15992</name>
</gene>
<sequence length="129" mass="14823">VLAMSQLRSDILTKRKCKEIETAEQQYKLSNIAAPIQPYDNDDQESTEPLPFVSDNETNPSTPDNPSARPSEISVEDDEEEHWSHVIENWIDMLNVENCLDNVETIDNEIPEFEFDEHITHPADNQKAK</sequence>
<dbReference type="EMBL" id="CAJVPZ010054346">
    <property type="protein sequence ID" value="CAG8783008.1"/>
    <property type="molecule type" value="Genomic_DNA"/>
</dbReference>
<evidence type="ECO:0000256" key="1">
    <source>
        <dbReference type="SAM" id="MobiDB-lite"/>
    </source>
</evidence>
<dbReference type="OrthoDB" id="10487136at2759"/>
<dbReference type="Proteomes" id="UP000789396">
    <property type="component" value="Unassembled WGS sequence"/>
</dbReference>
<evidence type="ECO:0000313" key="2">
    <source>
        <dbReference type="EMBL" id="CAG8783008.1"/>
    </source>
</evidence>
<feature type="non-terminal residue" evidence="2">
    <location>
        <position position="1"/>
    </location>
</feature>
<accession>A0A9N9JLW2</accession>
<feature type="compositionally biased region" description="Polar residues" evidence="1">
    <location>
        <begin position="55"/>
        <end position="65"/>
    </location>
</feature>
<feature type="region of interest" description="Disordered" evidence="1">
    <location>
        <begin position="28"/>
        <end position="81"/>
    </location>
</feature>
<reference evidence="2" key="1">
    <citation type="submission" date="2021-06" db="EMBL/GenBank/DDBJ databases">
        <authorList>
            <person name="Kallberg Y."/>
            <person name="Tangrot J."/>
            <person name="Rosling A."/>
        </authorList>
    </citation>
    <scope>NUCLEOTIDE SEQUENCE</scope>
    <source>
        <strain evidence="2">IN212</strain>
    </source>
</reference>